<feature type="region of interest" description="Disordered" evidence="1">
    <location>
        <begin position="158"/>
        <end position="188"/>
    </location>
</feature>
<feature type="region of interest" description="Disordered" evidence="1">
    <location>
        <begin position="201"/>
        <end position="220"/>
    </location>
</feature>
<dbReference type="InterPro" id="IPR021916">
    <property type="entry name" value="DUF3527"/>
</dbReference>
<name>A0A7I8K0A2_SPIIN</name>
<organism evidence="2 3">
    <name type="scientific">Spirodela intermedia</name>
    <name type="common">Intermediate duckweed</name>
    <dbReference type="NCBI Taxonomy" id="51605"/>
    <lineage>
        <taxon>Eukaryota</taxon>
        <taxon>Viridiplantae</taxon>
        <taxon>Streptophyta</taxon>
        <taxon>Embryophyta</taxon>
        <taxon>Tracheophyta</taxon>
        <taxon>Spermatophyta</taxon>
        <taxon>Magnoliopsida</taxon>
        <taxon>Liliopsida</taxon>
        <taxon>Araceae</taxon>
        <taxon>Lemnoideae</taxon>
        <taxon>Spirodela</taxon>
    </lineage>
</organism>
<dbReference type="EMBL" id="LR746264">
    <property type="protein sequence ID" value="CAA7389817.1"/>
    <property type="molecule type" value="Genomic_DNA"/>
</dbReference>
<evidence type="ECO:0000313" key="3">
    <source>
        <dbReference type="Proteomes" id="UP000663760"/>
    </source>
</evidence>
<dbReference type="PANTHER" id="PTHR31390:SF12">
    <property type="entry name" value="PUTATIVE (DUF3527)-RELATED"/>
    <property type="match status" value="1"/>
</dbReference>
<protein>
    <submittedName>
        <fullName evidence="2">Uncharacterized protein</fullName>
    </submittedName>
</protein>
<evidence type="ECO:0000256" key="1">
    <source>
        <dbReference type="SAM" id="MobiDB-lite"/>
    </source>
</evidence>
<dbReference type="PANTHER" id="PTHR31390">
    <property type="entry name" value="EXPRESSED PROTEIN"/>
    <property type="match status" value="1"/>
</dbReference>
<accession>A0A7I8K0A2</accession>
<proteinExistence type="predicted"/>
<dbReference type="Pfam" id="PF12043">
    <property type="entry name" value="DUF3527"/>
    <property type="match status" value="2"/>
</dbReference>
<feature type="region of interest" description="Disordered" evidence="1">
    <location>
        <begin position="402"/>
        <end position="421"/>
    </location>
</feature>
<reference evidence="2" key="1">
    <citation type="submission" date="2020-02" db="EMBL/GenBank/DDBJ databases">
        <authorList>
            <person name="Scholz U."/>
            <person name="Mascher M."/>
            <person name="Fiebig A."/>
        </authorList>
    </citation>
    <scope>NUCLEOTIDE SEQUENCE</scope>
</reference>
<gene>
    <name evidence="2" type="ORF">SI8410_01001788</name>
</gene>
<sequence length="571" mass="61897">MPDRAPSKFHIKSRVSISGEECLQTERLVAKVEQNRRSGLPSEAVFVETGHHFAGPGSINRRLKTLEATSGCRDRSGGSGQSGLEWCDSRLPIAADCLDDHDSGLTHGKQQKGFTAEPATSWDLNRLPRISTSGREASNDSPSQARLGDLIRSSMLRAASATRQPELASASSFDDGGPAPDSSRARSIPLRRLLDPWLKPRKVAAGSPGPSVRGRKVGVPTQEEMAPPCVLHDSDQGSPNSCHSSYVSGSASSRWVSMGTPGSIRDGEYEMKQSLLRLTWKNGFPLFTFSVNESDILAATRKIGSPSKEDSEFSYTFYYVREEKKKSGGWMNQGKKSSRKELVSSVAGQMNIASSRCPRYGSSMKEFILFAPEVRPTADEAPESYPGTELAAISVRVPQEQAETSANDFVQNTNGKHPSPSVCVSESKRYVEVTSPNIAVVLPSQVHGLSSKENGGKPSPLLDRWRSGGLCDCGGWDVGCALTVLINHRQDTNCTSTQTYSTADGTHRVELFFQGESSEGRPAFSLVVFKEGLYTVDFHASIGPLQAFATCISLLHSRNSTGLRALKKPHK</sequence>
<evidence type="ECO:0000313" key="2">
    <source>
        <dbReference type="EMBL" id="CAA7389817.1"/>
    </source>
</evidence>
<dbReference type="AlphaFoldDB" id="A0A7I8K0A2"/>
<feature type="compositionally biased region" description="Polar residues" evidence="1">
    <location>
        <begin position="402"/>
        <end position="416"/>
    </location>
</feature>
<dbReference type="Proteomes" id="UP000663760">
    <property type="component" value="Chromosome 1"/>
</dbReference>
<keyword evidence="3" id="KW-1185">Reference proteome</keyword>
<dbReference type="OrthoDB" id="1898655at2759"/>